<gene>
    <name evidence="2" type="ORF">SapgrDRAFT_0393</name>
</gene>
<dbReference type="Proteomes" id="UP000005113">
    <property type="component" value="Unassembled WGS sequence"/>
</dbReference>
<evidence type="ECO:0000313" key="2">
    <source>
        <dbReference type="EMBL" id="EJF52139.1"/>
    </source>
</evidence>
<dbReference type="PROSITE" id="PS51257">
    <property type="entry name" value="PROKAR_LIPOPROTEIN"/>
    <property type="match status" value="1"/>
</dbReference>
<feature type="chain" id="PRO_5003736940" description="Lipoprotein" evidence="1">
    <location>
        <begin position="21"/>
        <end position="476"/>
    </location>
</feature>
<dbReference type="EMBL" id="JH719942">
    <property type="protein sequence ID" value="EJF52139.1"/>
    <property type="molecule type" value="Genomic_DNA"/>
</dbReference>
<evidence type="ECO:0000256" key="1">
    <source>
        <dbReference type="SAM" id="SignalP"/>
    </source>
</evidence>
<dbReference type="OrthoDB" id="1067458at2"/>
<evidence type="ECO:0008006" key="4">
    <source>
        <dbReference type="Google" id="ProtNLM"/>
    </source>
</evidence>
<reference evidence="3" key="1">
    <citation type="journal article" date="2012" name="Stand. Genomic Sci.">
        <title>Permanent draft genome sequence of the gliding predator Saprospira grandis strain Sa g1 (= HR1).</title>
        <authorList>
            <person name="Mavromatis K."/>
            <person name="Chertkov O."/>
            <person name="Lapidus A."/>
            <person name="Nolan M."/>
            <person name="Lucas S."/>
            <person name="Tice H."/>
            <person name="Del Rio T.G."/>
            <person name="Cheng J.F."/>
            <person name="Han C."/>
            <person name="Tapia R."/>
            <person name="Bruce D."/>
            <person name="Goodwin L.A."/>
            <person name="Pitluck S."/>
            <person name="Huntemann M."/>
            <person name="Liolios K."/>
            <person name="Pagani I."/>
            <person name="Ivanova N."/>
            <person name="Mikhailova N."/>
            <person name="Pati A."/>
            <person name="Chen A."/>
            <person name="Palaniappan K."/>
            <person name="Land M."/>
            <person name="Brambilla E.M."/>
            <person name="Rohde M."/>
            <person name="Spring S."/>
            <person name="Goker M."/>
            <person name="Detter J.C."/>
            <person name="Bristow J."/>
            <person name="Eisen J.A."/>
            <person name="Markowitz V."/>
            <person name="Hugenholtz P."/>
            <person name="Kyrpides N.C."/>
            <person name="Klenk H.P."/>
            <person name="Woyke T."/>
        </authorList>
    </citation>
    <scope>NUCLEOTIDE SEQUENCE [LARGE SCALE GENOMIC DNA]</scope>
    <source>
        <strain evidence="3">DSM 2844</strain>
    </source>
</reference>
<dbReference type="HOGENOM" id="CLU_042036_0_0_10"/>
<organism evidence="2 3">
    <name type="scientific">Saprospira grandis DSM 2844</name>
    <dbReference type="NCBI Taxonomy" id="694433"/>
    <lineage>
        <taxon>Bacteria</taxon>
        <taxon>Pseudomonadati</taxon>
        <taxon>Bacteroidota</taxon>
        <taxon>Saprospiria</taxon>
        <taxon>Saprospirales</taxon>
        <taxon>Saprospiraceae</taxon>
        <taxon>Saprospira</taxon>
    </lineage>
</organism>
<feature type="signal peptide" evidence="1">
    <location>
        <begin position="1"/>
        <end position="20"/>
    </location>
</feature>
<keyword evidence="1" id="KW-0732">Signal</keyword>
<accession>J0NXD0</accession>
<dbReference type="AlphaFoldDB" id="J0NXD0"/>
<name>J0NXD0_9BACT</name>
<protein>
    <recommendedName>
        <fullName evidence="4">Lipoprotein</fullName>
    </recommendedName>
</protein>
<proteinExistence type="predicted"/>
<evidence type="ECO:0000313" key="3">
    <source>
        <dbReference type="Proteomes" id="UP000005113"/>
    </source>
</evidence>
<sequence length="476" mass="53669">MNVKKYSPLLLAALGLTACGGGGDAALESAIRKALKDGQVTTEEWQDLQAQSANGPYSDCAKLLTLVEQVNANVRQKAEQLPSCESVKKAEQKTALSFALFVENSNSMMGYFTGNTAFKDAMMDLGSRIEDKGKKNDYYFINDQPHKIGQDYEEFIQKMDRKTAIKVGNIRISKLDEMLGEAVRQVTEEGKTAILASDFIYDVNRQNPKDAFPKLKYSIKGKLQKLRERGDYGLLLLKMSSLYDGKYYDYQDRPTSIKEERPYYICILGKNAQLQEMYLHYDLKSIRGFEEAIIFYQPDGQAYYHSVLGQSYKAGQFSRPRGQELIQAIEKPELDKRSGSFEMALAVDLSTLPAPASYALDKLNYSVDGGNFSIKEILPLATAEIHKNDQRYLGTASHIFILESSELPKDNFEIKLALKKQLPAWVAAAHTEDDRKIKEQMDKTLGLQYWVSGISEAFNELGEDNHYFQIKLAVSN</sequence>
<dbReference type="RefSeq" id="WP_002656883.1">
    <property type="nucleotide sequence ID" value="NZ_JH719942.1"/>
</dbReference>